<organism evidence="1 2">
    <name type="scientific">Frankliniella fusca</name>
    <dbReference type="NCBI Taxonomy" id="407009"/>
    <lineage>
        <taxon>Eukaryota</taxon>
        <taxon>Metazoa</taxon>
        <taxon>Ecdysozoa</taxon>
        <taxon>Arthropoda</taxon>
        <taxon>Hexapoda</taxon>
        <taxon>Insecta</taxon>
        <taxon>Pterygota</taxon>
        <taxon>Neoptera</taxon>
        <taxon>Paraneoptera</taxon>
        <taxon>Thysanoptera</taxon>
        <taxon>Terebrantia</taxon>
        <taxon>Thripoidea</taxon>
        <taxon>Thripidae</taxon>
        <taxon>Frankliniella</taxon>
    </lineage>
</organism>
<evidence type="ECO:0000313" key="2">
    <source>
        <dbReference type="Proteomes" id="UP001219518"/>
    </source>
</evidence>
<sequence length="148" mass="16451">MQFASKLPKSTTPRTSYLTAATAADGGSVLVAFIICHPPRLQGSTRSSLRTVWDYERALLQGGKSIHAEDTDTRAPDQRNYKRSRNRVGVDLLCARELGNTLRTTVEGVAFRPGCGSSRLPSAAESLRMRPQFYHSQHKIPPHFLLRD</sequence>
<reference evidence="1" key="2">
    <citation type="journal article" date="2023" name="BMC Genomics">
        <title>Pest status, molecular evolution, and epigenetic factors derived from the genome assembly of Frankliniella fusca, a thysanopteran phytovirus vector.</title>
        <authorList>
            <person name="Catto M.A."/>
            <person name="Labadie P.E."/>
            <person name="Jacobson A.L."/>
            <person name="Kennedy G.G."/>
            <person name="Srinivasan R."/>
            <person name="Hunt B.G."/>
        </authorList>
    </citation>
    <scope>NUCLEOTIDE SEQUENCE</scope>
    <source>
        <strain evidence="1">PL_HMW_Pooled</strain>
    </source>
</reference>
<comment type="caution">
    <text evidence="1">The sequence shown here is derived from an EMBL/GenBank/DDBJ whole genome shotgun (WGS) entry which is preliminary data.</text>
</comment>
<dbReference type="Proteomes" id="UP001219518">
    <property type="component" value="Unassembled WGS sequence"/>
</dbReference>
<keyword evidence="2" id="KW-1185">Reference proteome</keyword>
<proteinExistence type="predicted"/>
<protein>
    <submittedName>
        <fullName evidence="1">Uncharacterized protein</fullName>
    </submittedName>
</protein>
<dbReference type="EMBL" id="JAHWGI010000027">
    <property type="protein sequence ID" value="KAK3908027.1"/>
    <property type="molecule type" value="Genomic_DNA"/>
</dbReference>
<dbReference type="AlphaFoldDB" id="A0AAE1GSA5"/>
<accession>A0AAE1GSA5</accession>
<evidence type="ECO:0000313" key="1">
    <source>
        <dbReference type="EMBL" id="KAK3908027.1"/>
    </source>
</evidence>
<reference evidence="1" key="1">
    <citation type="submission" date="2021-07" db="EMBL/GenBank/DDBJ databases">
        <authorList>
            <person name="Catto M.A."/>
            <person name="Jacobson A."/>
            <person name="Kennedy G."/>
            <person name="Labadie P."/>
            <person name="Hunt B.G."/>
            <person name="Srinivasan R."/>
        </authorList>
    </citation>
    <scope>NUCLEOTIDE SEQUENCE</scope>
    <source>
        <strain evidence="1">PL_HMW_Pooled</strain>
        <tissue evidence="1">Head</tissue>
    </source>
</reference>
<name>A0AAE1GSA5_9NEOP</name>
<gene>
    <name evidence="1" type="ORF">KUF71_003159</name>
</gene>